<evidence type="ECO:0000256" key="1">
    <source>
        <dbReference type="SAM" id="SignalP"/>
    </source>
</evidence>
<accession>A0A420B7V2</accession>
<dbReference type="SUPFAM" id="SSF49464">
    <property type="entry name" value="Carboxypeptidase regulatory domain-like"/>
    <property type="match status" value="1"/>
</dbReference>
<dbReference type="AlphaFoldDB" id="A0A420B7V2"/>
<proteinExistence type="predicted"/>
<protein>
    <submittedName>
        <fullName evidence="2">Uncharacterized protein</fullName>
    </submittedName>
</protein>
<dbReference type="EMBL" id="RAPY01000002">
    <property type="protein sequence ID" value="RKE52732.1"/>
    <property type="molecule type" value="Genomic_DNA"/>
</dbReference>
<feature type="chain" id="PRO_5019067387" evidence="1">
    <location>
        <begin position="22"/>
        <end position="938"/>
    </location>
</feature>
<gene>
    <name evidence="2" type="ORF">DFQ12_2977</name>
</gene>
<dbReference type="Proteomes" id="UP000286246">
    <property type="component" value="Unassembled WGS sequence"/>
</dbReference>
<keyword evidence="1" id="KW-0732">Signal</keyword>
<keyword evidence="3" id="KW-1185">Reference proteome</keyword>
<comment type="caution">
    <text evidence="2">The sequence shown here is derived from an EMBL/GenBank/DDBJ whole genome shotgun (WGS) entry which is preliminary data.</text>
</comment>
<evidence type="ECO:0000313" key="2">
    <source>
        <dbReference type="EMBL" id="RKE52732.1"/>
    </source>
</evidence>
<evidence type="ECO:0000313" key="3">
    <source>
        <dbReference type="Proteomes" id="UP000286246"/>
    </source>
</evidence>
<organism evidence="2 3">
    <name type="scientific">Sphingobacterium detergens</name>
    <dbReference type="NCBI Taxonomy" id="1145106"/>
    <lineage>
        <taxon>Bacteria</taxon>
        <taxon>Pseudomonadati</taxon>
        <taxon>Bacteroidota</taxon>
        <taxon>Sphingobacteriia</taxon>
        <taxon>Sphingobacteriales</taxon>
        <taxon>Sphingobacteriaceae</taxon>
        <taxon>Sphingobacterium</taxon>
    </lineage>
</organism>
<feature type="signal peptide" evidence="1">
    <location>
        <begin position="1"/>
        <end position="21"/>
    </location>
</feature>
<dbReference type="InterPro" id="IPR008969">
    <property type="entry name" value="CarboxyPept-like_regulatory"/>
</dbReference>
<name>A0A420B7V2_SPHD1</name>
<reference evidence="2 3" key="1">
    <citation type="submission" date="2018-09" db="EMBL/GenBank/DDBJ databases">
        <title>Genomic Encyclopedia of Type Strains, Phase III (KMG-III): the genomes of soil and plant-associated and newly described type strains.</title>
        <authorList>
            <person name="Whitman W."/>
        </authorList>
    </citation>
    <scope>NUCLEOTIDE SEQUENCE [LARGE SCALE GENOMIC DNA]</scope>
    <source>
        <strain evidence="2 3">CECT 7938</strain>
    </source>
</reference>
<sequence length="938" mass="107808">MIFRSILCFALLCFCMNNCFSQTKVQGVIIDSANNNILRAVSVALFEEGKSTVEKVAITDKYGKFVIEATPVDKPLILEFSFVGYGLTRKALKLKKDEFRDLGQINMPFLENKLEEVEIIAPVRMKGDTLEFNADAFKLDSNAVVQDLLRKLPGLVVWGDGAVTYNGKEIPQVLVNGKPFFGADMGIALQNISKNAVQKVQVYDSRTKEIKDQDPENHKYEMNLVLKDGQDHLYFGNLSIGSGTKSRYQGQLNFNKMTPKSQATIAFSSNNVNKDLQNIDQLLKNSTFKGVGINSDFNSDFLREGTLKQSVLGGRFQYDFAGKNNINLKNLIVSDVLAKNNITLIKNESNTTLLNSDNMDNSRMTNSENKNELKDYQANVSYNNMVGNLMKRPINLQTSLNLRKSKEDNEQNSLSKYNYSTNQLENNIKNHSLFDSDDLGISASMILLNKSNRNALGDLMKKEDFWDRIFYQLDFKGNVGENRLDARKENNHINHLDTAQNKIVDRIYTEKGKRKNAFIDLSAKENLIGVEFGVNLYVSDQNNRNTIYDQSKGTTVLNEDLSHLSDNKLIKLEPRIGFQKYLWNKRLYGRNSSSFLLKSKMGFRNYQEKNTSTLDYRNLTLKYSSFLPDLQLNYRYTKTSFYTKTLNFQYNYNEEYPLVNTLRPIYDNINPAYRYFGADRLLKKTGIHLFNINGTYEEQKQYGYNASFGITYRSYENSQIDSLVYAKDQLQAYIGQLDNKVGAISGDLNINKPFLINKNQTINVKLDGNLTWADRYQYIDQELQYMKVNSQSVNLNLYYTANSVFQIGWTNGAYRYERVDKLNKNSSNNYNSLTWRSTYSMAYILATRWAFNSSLTDLFNKSKDFKNNALIWNFDVSYRTLKGNNLEIKLSANDLLKQNKGIYFLNGLTEFTNGSRNILTSYYMLTLSYFPRKFGKKD</sequence>